<keyword evidence="5" id="KW-0560">Oxidoreductase</keyword>
<dbReference type="AlphaFoldDB" id="A0A1Q4H988"/>
<keyword evidence="13" id="KW-1185">Reference proteome</keyword>
<dbReference type="SUPFAM" id="SSF51182">
    <property type="entry name" value="RmlC-like cupins"/>
    <property type="match status" value="1"/>
</dbReference>
<dbReference type="GO" id="GO:0046872">
    <property type="term" value="F:metal ion binding"/>
    <property type="evidence" value="ECO:0007669"/>
    <property type="project" value="UniProtKB-KW"/>
</dbReference>
<dbReference type="Gene3D" id="2.60.120.10">
    <property type="entry name" value="Jelly Rolls"/>
    <property type="match status" value="1"/>
</dbReference>
<proteinExistence type="inferred from homology"/>
<evidence type="ECO:0000259" key="11">
    <source>
        <dbReference type="Pfam" id="PF20510"/>
    </source>
</evidence>
<evidence type="ECO:0000256" key="5">
    <source>
        <dbReference type="ARBA" id="ARBA00023002"/>
    </source>
</evidence>
<dbReference type="GO" id="GO:0006559">
    <property type="term" value="P:L-phenylalanine catabolic process"/>
    <property type="evidence" value="ECO:0007669"/>
    <property type="project" value="InterPro"/>
</dbReference>
<evidence type="ECO:0000256" key="9">
    <source>
        <dbReference type="SAM" id="MobiDB-lite"/>
    </source>
</evidence>
<organism evidence="12 13">
    <name type="scientific">Mycobacterium paraffinicum</name>
    <dbReference type="NCBI Taxonomy" id="53378"/>
    <lineage>
        <taxon>Bacteria</taxon>
        <taxon>Bacillati</taxon>
        <taxon>Actinomycetota</taxon>
        <taxon>Actinomycetes</taxon>
        <taxon>Mycobacteriales</taxon>
        <taxon>Mycobacteriaceae</taxon>
        <taxon>Mycobacterium</taxon>
    </lineage>
</organism>
<feature type="domain" description="Homogentisate 1,2-dioxygenase C-terminal" evidence="10">
    <location>
        <begin position="272"/>
        <end position="419"/>
    </location>
</feature>
<feature type="binding site" evidence="8">
    <location>
        <position position="358"/>
    </location>
    <ligand>
        <name>Fe cation</name>
        <dbReference type="ChEBI" id="CHEBI:24875"/>
    </ligand>
</feature>
<feature type="region of interest" description="Disordered" evidence="9">
    <location>
        <begin position="353"/>
        <end position="373"/>
    </location>
</feature>
<feature type="binding site" evidence="8">
    <location>
        <position position="341"/>
    </location>
    <ligand>
        <name>homogentisate</name>
        <dbReference type="ChEBI" id="CHEBI:16169"/>
    </ligand>
</feature>
<keyword evidence="3 8" id="KW-0479">Metal-binding</keyword>
<dbReference type="InterPro" id="IPR014710">
    <property type="entry name" value="RmlC-like_jellyroll"/>
</dbReference>
<dbReference type="Pfam" id="PF20510">
    <property type="entry name" value="HgmA_N"/>
    <property type="match status" value="1"/>
</dbReference>
<dbReference type="EMBL" id="MPNT01000055">
    <property type="protein sequence ID" value="OJZ64116.1"/>
    <property type="molecule type" value="Genomic_DNA"/>
</dbReference>
<dbReference type="Proteomes" id="UP000186438">
    <property type="component" value="Unassembled WGS sequence"/>
</dbReference>
<dbReference type="InterPro" id="IPR011051">
    <property type="entry name" value="RmlC_Cupin_sf"/>
</dbReference>
<accession>A0A1Q4H988</accession>
<feature type="binding site" evidence="8">
    <location>
        <position position="326"/>
    </location>
    <ligand>
        <name>Fe cation</name>
        <dbReference type="ChEBI" id="CHEBI:24875"/>
    </ligand>
</feature>
<reference evidence="12 13" key="1">
    <citation type="submission" date="2016-11" db="EMBL/GenBank/DDBJ databases">
        <title>Genome sequences of unsequenced Mycobacteria.</title>
        <authorList>
            <person name="Greninger A.L."/>
            <person name="Fang F."/>
            <person name="Jerome K.R."/>
        </authorList>
    </citation>
    <scope>NUCLEOTIDE SEQUENCE [LARGE SCALE GENOMIC DNA]</scope>
    <source>
        <strain evidence="12 13">M11</strain>
    </source>
</reference>
<evidence type="ECO:0000256" key="8">
    <source>
        <dbReference type="PIRSR" id="PIRSR605708-2"/>
    </source>
</evidence>
<dbReference type="CDD" id="cd07000">
    <property type="entry name" value="cupin_HGO_N"/>
    <property type="match status" value="1"/>
</dbReference>
<evidence type="ECO:0000256" key="7">
    <source>
        <dbReference type="PIRSR" id="PIRSR605708-1"/>
    </source>
</evidence>
<dbReference type="Pfam" id="PF04209">
    <property type="entry name" value="HgmA_C"/>
    <property type="match status" value="1"/>
</dbReference>
<dbReference type="GO" id="GO:0006570">
    <property type="term" value="P:tyrosine metabolic process"/>
    <property type="evidence" value="ECO:0007669"/>
    <property type="project" value="InterPro"/>
</dbReference>
<dbReference type="InterPro" id="IPR046451">
    <property type="entry name" value="HgmA_C"/>
</dbReference>
<keyword evidence="6 8" id="KW-0408">Iron</keyword>
<dbReference type="GO" id="GO:0004411">
    <property type="term" value="F:homogentisate 1,2-dioxygenase activity"/>
    <property type="evidence" value="ECO:0007669"/>
    <property type="project" value="InterPro"/>
</dbReference>
<comment type="similarity">
    <text evidence="2">Belongs to the homogentisate dioxygenase family.</text>
</comment>
<feature type="domain" description="Homogentisate 1,2-dioxygenase N-terminal" evidence="11">
    <location>
        <begin position="2"/>
        <end position="270"/>
    </location>
</feature>
<evidence type="ECO:0000256" key="3">
    <source>
        <dbReference type="ARBA" id="ARBA00022723"/>
    </source>
</evidence>
<dbReference type="InterPro" id="IPR005708">
    <property type="entry name" value="Homogentis_dOase"/>
</dbReference>
<dbReference type="STRING" id="53378.BRW65_29245"/>
<comment type="cofactor">
    <cofactor evidence="1 8">
        <name>Fe cation</name>
        <dbReference type="ChEBI" id="CHEBI:24875"/>
    </cofactor>
</comment>
<dbReference type="GO" id="GO:0005737">
    <property type="term" value="C:cytoplasm"/>
    <property type="evidence" value="ECO:0007669"/>
    <property type="project" value="TreeGrafter"/>
</dbReference>
<evidence type="ECO:0000313" key="13">
    <source>
        <dbReference type="Proteomes" id="UP000186438"/>
    </source>
</evidence>
<dbReference type="PANTHER" id="PTHR11056:SF0">
    <property type="entry name" value="HOMOGENTISATE 1,2-DIOXYGENASE"/>
    <property type="match status" value="1"/>
</dbReference>
<keyword evidence="4 12" id="KW-0223">Dioxygenase</keyword>
<evidence type="ECO:0000256" key="6">
    <source>
        <dbReference type="ARBA" id="ARBA00023004"/>
    </source>
</evidence>
<evidence type="ECO:0000256" key="1">
    <source>
        <dbReference type="ARBA" id="ARBA00001962"/>
    </source>
</evidence>
<feature type="active site" description="Proton acceptor" evidence="7">
    <location>
        <position position="283"/>
    </location>
</feature>
<comment type="caution">
    <text evidence="12">The sequence shown here is derived from an EMBL/GenBank/DDBJ whole genome shotgun (WGS) entry which is preliminary data.</text>
</comment>
<evidence type="ECO:0000313" key="12">
    <source>
        <dbReference type="EMBL" id="OJZ64116.1"/>
    </source>
</evidence>
<feature type="binding site" evidence="8">
    <location>
        <position position="358"/>
    </location>
    <ligand>
        <name>homogentisate</name>
        <dbReference type="ChEBI" id="CHEBI:16169"/>
    </ligand>
</feature>
<gene>
    <name evidence="12" type="ORF">BRW65_29245</name>
</gene>
<dbReference type="InterPro" id="IPR046452">
    <property type="entry name" value="HgmA_N"/>
</dbReference>
<dbReference type="RefSeq" id="WP_073880925.1">
    <property type="nucleotide sequence ID" value="NZ_MPNT01000055.1"/>
</dbReference>
<protein>
    <submittedName>
        <fullName evidence="12">Homogentisate 1,2-dioxygenase</fullName>
    </submittedName>
</protein>
<evidence type="ECO:0000256" key="4">
    <source>
        <dbReference type="ARBA" id="ARBA00022964"/>
    </source>
</evidence>
<evidence type="ECO:0000256" key="2">
    <source>
        <dbReference type="ARBA" id="ARBA00007757"/>
    </source>
</evidence>
<feature type="binding site" evidence="8">
    <location>
        <position position="332"/>
    </location>
    <ligand>
        <name>Fe cation</name>
        <dbReference type="ChEBI" id="CHEBI:24875"/>
    </ligand>
</feature>
<name>A0A1Q4H988_9MYCO</name>
<dbReference type="PANTHER" id="PTHR11056">
    <property type="entry name" value="HOMOGENTISATE 1,2-DIOXYGENASE"/>
    <property type="match status" value="1"/>
</dbReference>
<evidence type="ECO:0000259" key="10">
    <source>
        <dbReference type="Pfam" id="PF04209"/>
    </source>
</evidence>
<sequence>MAYQSGLGNEFETEALPGTLPLGQNSPQKVAHGLVSELMSGTTFGAPRGLNRRSYLFRIRPSVQHGRFEQAGSTSFLTPPFTLPAAPLDYCWGPYKTSQASVDFLDGLVTIFGTGSPLSQTGVAFHAYSATASMRDKVFGNADGEMLIVPHVGGLHLVTEYGILDVYVGEIAVIPRGIRFRVELLDGYAGGFVCENFGMPLRLPELGLIGSNGLANATDFKIPVAAYEDHDGSVQWTHKFGGNLWNCQMDHSPLDVVAWRGSLYPYKYDLHRFVAMGTATVDHPDPSIFCLLTSPSDPILGPNFDVMAITPRWVVGDHTFLAPGFHRNCVTEFLVLLQGKFGDLELGSTTLTNGFTPHGPDARTQGALRETSPSPVKLDDQLMLLFETRFPVQVTHFARSTMPVVEDYASQWDAIPKRFGT</sequence>